<sequence>MVLKKPGTARYDRYEVVGWGNPVRKNSYDADGRWYSNLPIITHSITGTKAAGLIPKIEAAIKNYRWNKAGDYILWPGPNSNTFVASIIRSVPGFTAYTATTAIGRDFPVDGRWAGWRPDGALFISARGYAGLVIGKRQGLEINFLGLVAGLNPWELELKIPAFGAYRW</sequence>
<accession>A0A3B1AFW7</accession>
<reference evidence="1" key="1">
    <citation type="submission" date="2018-06" db="EMBL/GenBank/DDBJ databases">
        <authorList>
            <person name="Zhirakovskaya E."/>
        </authorList>
    </citation>
    <scope>NUCLEOTIDE SEQUENCE</scope>
</reference>
<proteinExistence type="predicted"/>
<gene>
    <name evidence="1" type="ORF">MNBD_ALPHA03-1612</name>
</gene>
<name>A0A3B1AFW7_9ZZZZ</name>
<dbReference type="EMBL" id="UOFW01000109">
    <property type="protein sequence ID" value="VAX04756.1"/>
    <property type="molecule type" value="Genomic_DNA"/>
</dbReference>
<dbReference type="InterPro" id="IPR022224">
    <property type="entry name" value="DUF3750"/>
</dbReference>
<dbReference type="Pfam" id="PF12570">
    <property type="entry name" value="DUF3750"/>
    <property type="match status" value="1"/>
</dbReference>
<protein>
    <submittedName>
        <fullName evidence="1">Uncharacterized protein</fullName>
    </submittedName>
</protein>
<dbReference type="AlphaFoldDB" id="A0A3B1AFW7"/>
<evidence type="ECO:0000313" key="1">
    <source>
        <dbReference type="EMBL" id="VAX04756.1"/>
    </source>
</evidence>
<organism evidence="1">
    <name type="scientific">hydrothermal vent metagenome</name>
    <dbReference type="NCBI Taxonomy" id="652676"/>
    <lineage>
        <taxon>unclassified sequences</taxon>
        <taxon>metagenomes</taxon>
        <taxon>ecological metagenomes</taxon>
    </lineage>
</organism>